<name>M7AQA6_CHEMY</name>
<reference evidence="2" key="1">
    <citation type="journal article" date="2013" name="Nat. Genet.">
        <title>The draft genomes of soft-shell turtle and green sea turtle yield insights into the development and evolution of the turtle-specific body plan.</title>
        <authorList>
            <person name="Wang Z."/>
            <person name="Pascual-Anaya J."/>
            <person name="Zadissa A."/>
            <person name="Li W."/>
            <person name="Niimura Y."/>
            <person name="Huang Z."/>
            <person name="Li C."/>
            <person name="White S."/>
            <person name="Xiong Z."/>
            <person name="Fang D."/>
            <person name="Wang B."/>
            <person name="Ming Y."/>
            <person name="Chen Y."/>
            <person name="Zheng Y."/>
            <person name="Kuraku S."/>
            <person name="Pignatelli M."/>
            <person name="Herrero J."/>
            <person name="Beal K."/>
            <person name="Nozawa M."/>
            <person name="Li Q."/>
            <person name="Wang J."/>
            <person name="Zhang H."/>
            <person name="Yu L."/>
            <person name="Shigenobu S."/>
            <person name="Wang J."/>
            <person name="Liu J."/>
            <person name="Flicek P."/>
            <person name="Searle S."/>
            <person name="Wang J."/>
            <person name="Kuratani S."/>
            <person name="Yin Y."/>
            <person name="Aken B."/>
            <person name="Zhang G."/>
            <person name="Irie N."/>
        </authorList>
    </citation>
    <scope>NUCLEOTIDE SEQUENCE [LARGE SCALE GENOMIC DNA]</scope>
</reference>
<evidence type="ECO:0000313" key="1">
    <source>
        <dbReference type="EMBL" id="EMP27476.1"/>
    </source>
</evidence>
<protein>
    <submittedName>
        <fullName evidence="1">Uncharacterized protein</fullName>
    </submittedName>
</protein>
<dbReference type="PROSITE" id="PS51257">
    <property type="entry name" value="PROKAR_LIPOPROTEIN"/>
    <property type="match status" value="1"/>
</dbReference>
<evidence type="ECO:0000313" key="2">
    <source>
        <dbReference type="Proteomes" id="UP000031443"/>
    </source>
</evidence>
<dbReference type="EMBL" id="KB569780">
    <property type="protein sequence ID" value="EMP27476.1"/>
    <property type="molecule type" value="Genomic_DNA"/>
</dbReference>
<accession>M7AQA6</accession>
<dbReference type="AlphaFoldDB" id="M7AQA6"/>
<gene>
    <name evidence="1" type="ORF">UY3_15436</name>
</gene>
<sequence>MLSTAMRFSVTQVIAQGCSTENIKLEHFEILLFHASADDKDRISLSYGLLRERTLVGQLIPQFRGEKGALNPPQEGDPSK</sequence>
<proteinExistence type="predicted"/>
<keyword evidence="2" id="KW-1185">Reference proteome</keyword>
<dbReference type="Proteomes" id="UP000031443">
    <property type="component" value="Unassembled WGS sequence"/>
</dbReference>
<organism evidence="1 2">
    <name type="scientific">Chelonia mydas</name>
    <name type="common">Green sea-turtle</name>
    <name type="synonym">Chelonia agassizi</name>
    <dbReference type="NCBI Taxonomy" id="8469"/>
    <lineage>
        <taxon>Eukaryota</taxon>
        <taxon>Metazoa</taxon>
        <taxon>Chordata</taxon>
        <taxon>Craniata</taxon>
        <taxon>Vertebrata</taxon>
        <taxon>Euteleostomi</taxon>
        <taxon>Archelosauria</taxon>
        <taxon>Testudinata</taxon>
        <taxon>Testudines</taxon>
        <taxon>Cryptodira</taxon>
        <taxon>Durocryptodira</taxon>
        <taxon>Americhelydia</taxon>
        <taxon>Chelonioidea</taxon>
        <taxon>Cheloniidae</taxon>
        <taxon>Chelonia</taxon>
    </lineage>
</organism>